<dbReference type="Gene3D" id="3.30.70.100">
    <property type="match status" value="1"/>
</dbReference>
<dbReference type="NCBIfam" id="NF008333">
    <property type="entry name" value="PRK11118.1"/>
    <property type="match status" value="1"/>
</dbReference>
<organism evidence="1 2">
    <name type="scientific">Vibrio ponticus</name>
    <dbReference type="NCBI Taxonomy" id="265668"/>
    <lineage>
        <taxon>Bacteria</taxon>
        <taxon>Pseudomonadati</taxon>
        <taxon>Pseudomonadota</taxon>
        <taxon>Gammaproteobacteria</taxon>
        <taxon>Vibrionales</taxon>
        <taxon>Vibrionaceae</taxon>
        <taxon>Vibrio</taxon>
    </lineage>
</organism>
<reference evidence="1 2" key="1">
    <citation type="submission" date="2018-11" db="EMBL/GenBank/DDBJ databases">
        <title>Vibrio ponticus strain CAIM 1751 pathogenic for the snapper Lutjanus guttatus.</title>
        <authorList>
            <person name="Soto-Rodriguez S."/>
            <person name="Lozano-Olvera R."/>
            <person name="Gomez-Gil B."/>
        </authorList>
    </citation>
    <scope>NUCLEOTIDE SEQUENCE [LARGE SCALE GENOMIC DNA]</scope>
    <source>
        <strain evidence="1 2">CAIM 1751</strain>
    </source>
</reference>
<evidence type="ECO:0000313" key="1">
    <source>
        <dbReference type="EMBL" id="ROV57759.1"/>
    </source>
</evidence>
<dbReference type="InterPro" id="IPR014910">
    <property type="entry name" value="YdhR"/>
</dbReference>
<dbReference type="GO" id="GO:0004497">
    <property type="term" value="F:monooxygenase activity"/>
    <property type="evidence" value="ECO:0007669"/>
    <property type="project" value="UniProtKB-KW"/>
</dbReference>
<dbReference type="Proteomes" id="UP000278792">
    <property type="component" value="Unassembled WGS sequence"/>
</dbReference>
<accession>A0A3N3DTS1</accession>
<dbReference type="AlphaFoldDB" id="A0A3N3DTS1"/>
<sequence>MMKLLQVDFDFHGPFGEEMVQAMTGLAESINHEPGLIWKIWTQSEKDQLGGGVYLFADETSAQAYLAMHSERLTQMGINNIRGVIFDINQPLSAINHAPIN</sequence>
<name>A0A3N3DTS1_9VIBR</name>
<dbReference type="PANTHER" id="PTHR39169:SF1">
    <property type="entry name" value="MONOOXYGENASE YDHR-RELATED"/>
    <property type="match status" value="1"/>
</dbReference>
<keyword evidence="1" id="KW-0503">Monooxygenase</keyword>
<dbReference type="Pfam" id="PF08803">
    <property type="entry name" value="ydhR"/>
    <property type="match status" value="1"/>
</dbReference>
<dbReference type="PANTHER" id="PTHR39169">
    <property type="match status" value="1"/>
</dbReference>
<proteinExistence type="predicted"/>
<dbReference type="SUPFAM" id="SSF54909">
    <property type="entry name" value="Dimeric alpha+beta barrel"/>
    <property type="match status" value="1"/>
</dbReference>
<comment type="caution">
    <text evidence="1">The sequence shown here is derived from an EMBL/GenBank/DDBJ whole genome shotgun (WGS) entry which is preliminary data.</text>
</comment>
<protein>
    <submittedName>
        <fullName evidence="1">Monooxygenase</fullName>
    </submittedName>
</protein>
<dbReference type="EMBL" id="RKIK01000116">
    <property type="protein sequence ID" value="ROV57759.1"/>
    <property type="molecule type" value="Genomic_DNA"/>
</dbReference>
<dbReference type="InterPro" id="IPR011008">
    <property type="entry name" value="Dimeric_a/b-barrel"/>
</dbReference>
<keyword evidence="1" id="KW-0560">Oxidoreductase</keyword>
<evidence type="ECO:0000313" key="2">
    <source>
        <dbReference type="Proteomes" id="UP000278792"/>
    </source>
</evidence>
<gene>
    <name evidence="1" type="ORF">EGH82_21560</name>
</gene>